<reference evidence="1 2" key="1">
    <citation type="submission" date="2020-04" db="EMBL/GenBank/DDBJ databases">
        <title>Description of novel Gluconacetobacter.</title>
        <authorList>
            <person name="Sombolestani A."/>
        </authorList>
    </citation>
    <scope>NUCLEOTIDE SEQUENCE [LARGE SCALE GENOMIC DNA]</scope>
    <source>
        <strain evidence="1 2">LMG 27725</strain>
    </source>
</reference>
<keyword evidence="2" id="KW-1185">Reference proteome</keyword>
<name>A0A7W4JCM6_9PROT</name>
<dbReference type="AlphaFoldDB" id="A0A7W4JCM6"/>
<protein>
    <submittedName>
        <fullName evidence="1">Uncharacterized protein</fullName>
    </submittedName>
</protein>
<accession>A0A7W4JCM6</accession>
<organism evidence="1 2">
    <name type="scientific">Gluconacetobacter tumulicola</name>
    <dbReference type="NCBI Taxonomy" id="1017177"/>
    <lineage>
        <taxon>Bacteria</taxon>
        <taxon>Pseudomonadati</taxon>
        <taxon>Pseudomonadota</taxon>
        <taxon>Alphaproteobacteria</taxon>
        <taxon>Acetobacterales</taxon>
        <taxon>Acetobacteraceae</taxon>
        <taxon>Gluconacetobacter</taxon>
    </lineage>
</organism>
<evidence type="ECO:0000313" key="1">
    <source>
        <dbReference type="EMBL" id="MBB2178809.1"/>
    </source>
</evidence>
<evidence type="ECO:0000313" key="2">
    <source>
        <dbReference type="Proteomes" id="UP000525623"/>
    </source>
</evidence>
<proteinExistence type="predicted"/>
<dbReference type="Proteomes" id="UP000525623">
    <property type="component" value="Unassembled WGS sequence"/>
</dbReference>
<dbReference type="EMBL" id="JABEQL010000006">
    <property type="protein sequence ID" value="MBB2178809.1"/>
    <property type="molecule type" value="Genomic_DNA"/>
</dbReference>
<sequence length="65" mass="7055">MRQTSTPHMVDSSTLHASGALSARWADARGGRYGRLATPASYDAGDANDHPLDRKSVISLFWRAP</sequence>
<dbReference type="RefSeq" id="WP_182965119.1">
    <property type="nucleotide sequence ID" value="NZ_BAABGC010000075.1"/>
</dbReference>
<gene>
    <name evidence="1" type="ORF">HLH29_06410</name>
</gene>
<comment type="caution">
    <text evidence="1">The sequence shown here is derived from an EMBL/GenBank/DDBJ whole genome shotgun (WGS) entry which is preliminary data.</text>
</comment>